<protein>
    <recommendedName>
        <fullName evidence="3">SGNH hydrolase-type esterase domain-containing protein</fullName>
    </recommendedName>
</protein>
<evidence type="ECO:0000259" key="3">
    <source>
        <dbReference type="Pfam" id="PF13472"/>
    </source>
</evidence>
<name>A0AA37UEY5_9MICO</name>
<organism evidence="4 5">
    <name type="scientific">Arenivirga flava</name>
    <dbReference type="NCBI Taxonomy" id="1930060"/>
    <lineage>
        <taxon>Bacteria</taxon>
        <taxon>Bacillati</taxon>
        <taxon>Actinomycetota</taxon>
        <taxon>Actinomycetes</taxon>
        <taxon>Micrococcales</taxon>
        <taxon>Microbacteriaceae</taxon>
        <taxon>Arenivirga</taxon>
    </lineage>
</organism>
<evidence type="ECO:0000256" key="1">
    <source>
        <dbReference type="SAM" id="MobiDB-lite"/>
    </source>
</evidence>
<dbReference type="InterPro" id="IPR036514">
    <property type="entry name" value="SGNH_hydro_sf"/>
</dbReference>
<keyword evidence="2" id="KW-0732">Signal</keyword>
<proteinExistence type="predicted"/>
<dbReference type="RefSeq" id="WP_284230651.1">
    <property type="nucleotide sequence ID" value="NZ_BSUL01000001.1"/>
</dbReference>
<dbReference type="PANTHER" id="PTHR30383:SF5">
    <property type="entry name" value="SGNH HYDROLASE-TYPE ESTERASE DOMAIN-CONTAINING PROTEIN"/>
    <property type="match status" value="1"/>
</dbReference>
<dbReference type="SUPFAM" id="SSF52266">
    <property type="entry name" value="SGNH hydrolase"/>
    <property type="match status" value="1"/>
</dbReference>
<dbReference type="AlphaFoldDB" id="A0AA37UEY5"/>
<dbReference type="Pfam" id="PF13472">
    <property type="entry name" value="Lipase_GDSL_2"/>
    <property type="match status" value="1"/>
</dbReference>
<keyword evidence="5" id="KW-1185">Reference proteome</keyword>
<gene>
    <name evidence="4" type="ORF">GCM10025874_10370</name>
</gene>
<reference evidence="4 5" key="1">
    <citation type="journal article" date="2014" name="Int. J. Syst. Evol. Microbiol.">
        <title>Complete genome sequence of Corynebacterium casei LMG S-19264T (=DSM 44701T), isolated from a smear-ripened cheese.</title>
        <authorList>
            <consortium name="US DOE Joint Genome Institute (JGI-PGF)"/>
            <person name="Walter F."/>
            <person name="Albersmeier A."/>
            <person name="Kalinowski J."/>
            <person name="Ruckert C."/>
        </authorList>
    </citation>
    <scope>NUCLEOTIDE SEQUENCE [LARGE SCALE GENOMIC DNA]</scope>
    <source>
        <strain evidence="4 5">NBRC 112289</strain>
    </source>
</reference>
<feature type="domain" description="SGNH hydrolase-type esterase" evidence="3">
    <location>
        <begin position="80"/>
        <end position="237"/>
    </location>
</feature>
<dbReference type="Proteomes" id="UP001157160">
    <property type="component" value="Unassembled WGS sequence"/>
</dbReference>
<accession>A0AA37UEY5</accession>
<evidence type="ECO:0000313" key="5">
    <source>
        <dbReference type="Proteomes" id="UP001157160"/>
    </source>
</evidence>
<dbReference type="InterPro" id="IPR051532">
    <property type="entry name" value="Ester_Hydrolysis_Enzymes"/>
</dbReference>
<feature type="signal peptide" evidence="2">
    <location>
        <begin position="1"/>
        <end position="17"/>
    </location>
</feature>
<sequence>MLAAGVFAGAGAGAAMAGAPEPPAPAPSIPVPALPEEPVAAPSYPSGSSGTREVRRWVEQDRADAPGTDSVLFIGSSSIRRWESLSRDLPDYDVVQRGWGGSVMGQVLAESPWLVAPLAPRAVVLRTGLNDLRAGGSPERLAADVRDFVALVRAGRPDAQVLVLAIAPTPATVDAGDGVERARREANRLLAADAAADPGVHYVDIATPFEQLAATDRAAFDRLSIDGIHLTPAGYAAWLEVLLPVLDSAVGPSEAARPTVQGLRPGERLLLDLGADDGVVGVPTGLDDEGRQWNDWWPTAPGGDVVAGEHRGSLVTDGGRMTGVAMTVTGGFRASTAAEAGPTAPGSALGDLAVPSATRDAWIATADDRPGGDDDLPGGFLLEGLDPELRYALRVVGASPGAPGSTAELVVHGASGGAAQLRTGGPGAGRETAAIGDLVPDARGRLWIDVRVEQGAAASLNAVELVAAEPVQP</sequence>
<dbReference type="Gene3D" id="3.40.50.1110">
    <property type="entry name" value="SGNH hydrolase"/>
    <property type="match status" value="1"/>
</dbReference>
<evidence type="ECO:0000256" key="2">
    <source>
        <dbReference type="SAM" id="SignalP"/>
    </source>
</evidence>
<evidence type="ECO:0000313" key="4">
    <source>
        <dbReference type="EMBL" id="GMA27784.1"/>
    </source>
</evidence>
<dbReference type="InterPro" id="IPR013830">
    <property type="entry name" value="SGNH_hydro"/>
</dbReference>
<feature type="compositionally biased region" description="Pro residues" evidence="1">
    <location>
        <begin position="20"/>
        <end position="35"/>
    </location>
</feature>
<dbReference type="GO" id="GO:0004622">
    <property type="term" value="F:phosphatidylcholine lysophospholipase activity"/>
    <property type="evidence" value="ECO:0007669"/>
    <property type="project" value="TreeGrafter"/>
</dbReference>
<comment type="caution">
    <text evidence="4">The sequence shown here is derived from an EMBL/GenBank/DDBJ whole genome shotgun (WGS) entry which is preliminary data.</text>
</comment>
<dbReference type="PANTHER" id="PTHR30383">
    <property type="entry name" value="THIOESTERASE 1/PROTEASE 1/LYSOPHOSPHOLIPASE L1"/>
    <property type="match status" value="1"/>
</dbReference>
<dbReference type="EMBL" id="BSUL01000001">
    <property type="protein sequence ID" value="GMA27784.1"/>
    <property type="molecule type" value="Genomic_DNA"/>
</dbReference>
<feature type="chain" id="PRO_5041291964" description="SGNH hydrolase-type esterase domain-containing protein" evidence="2">
    <location>
        <begin position="18"/>
        <end position="473"/>
    </location>
</feature>
<feature type="region of interest" description="Disordered" evidence="1">
    <location>
        <begin position="13"/>
        <end position="54"/>
    </location>
</feature>